<evidence type="ECO:0000256" key="2">
    <source>
        <dbReference type="ARBA" id="ARBA00023125"/>
    </source>
</evidence>
<dbReference type="InterPro" id="IPR014710">
    <property type="entry name" value="RmlC-like_jellyroll"/>
</dbReference>
<dbReference type="PANTHER" id="PTHR43280:SF2">
    <property type="entry name" value="HTH-TYPE TRANSCRIPTIONAL REGULATOR EXSA"/>
    <property type="match status" value="1"/>
</dbReference>
<comment type="caution">
    <text evidence="5">The sequence shown here is derived from an EMBL/GenBank/DDBJ whole genome shotgun (WGS) entry which is preliminary data.</text>
</comment>
<dbReference type="Proteomes" id="UP000823927">
    <property type="component" value="Unassembled WGS sequence"/>
</dbReference>
<dbReference type="Gene3D" id="2.60.120.10">
    <property type="entry name" value="Jelly Rolls"/>
    <property type="match status" value="1"/>
</dbReference>
<dbReference type="SUPFAM" id="SSF46689">
    <property type="entry name" value="Homeodomain-like"/>
    <property type="match status" value="1"/>
</dbReference>
<dbReference type="GO" id="GO:0043565">
    <property type="term" value="F:sequence-specific DNA binding"/>
    <property type="evidence" value="ECO:0007669"/>
    <property type="project" value="InterPro"/>
</dbReference>
<keyword evidence="3" id="KW-0804">Transcription</keyword>
<dbReference type="GO" id="GO:0003700">
    <property type="term" value="F:DNA-binding transcription factor activity"/>
    <property type="evidence" value="ECO:0007669"/>
    <property type="project" value="InterPro"/>
</dbReference>
<gene>
    <name evidence="5" type="ORF">IAB46_02340</name>
</gene>
<dbReference type="PRINTS" id="PR00032">
    <property type="entry name" value="HTHARAC"/>
</dbReference>
<evidence type="ECO:0000259" key="4">
    <source>
        <dbReference type="PROSITE" id="PS01124"/>
    </source>
</evidence>
<sequence>MAEKYKKPGPEFWSRTVPDLYGFTDNEKKFKKIFESQYGYLLMTPVYMDQLAKMTEDYPFLPVITGFQEMARNPRARAGRFTLQHLGVWDNSEIFMCRHERYSYPLIHTHSYVEALYVYDGSCRQLICGKTLELHKGDFCILSPNAPHCVMAYEDDNIILNFLIHEDLFHSAFFDVFGEDHLLARFFRDILYNNSASPYLIFPTGEDEGIRRLVLNMYQENYHQRRYYGSFMSAYFHEMMLLLLRNYETAAVVPSPIDTRQNDQIVAILDYIHVNYNHVTIKDLAAFFNYSESYLSKILKEYTGRPFSSLLGAIQMENAAAFLKNTEMTIQQVSQEVGCFDVSHFTKKFKKYFGVTPTAYRKLQDSVKIKKLPKEF</sequence>
<dbReference type="SMART" id="SM00342">
    <property type="entry name" value="HTH_ARAC"/>
    <property type="match status" value="1"/>
</dbReference>
<name>A0A9D1F310_9FIRM</name>
<dbReference type="InterPro" id="IPR009057">
    <property type="entry name" value="Homeodomain-like_sf"/>
</dbReference>
<organism evidence="5 6">
    <name type="scientific">Candidatus Scybalocola faecigallinarum</name>
    <dbReference type="NCBI Taxonomy" id="2840941"/>
    <lineage>
        <taxon>Bacteria</taxon>
        <taxon>Bacillati</taxon>
        <taxon>Bacillota</taxon>
        <taxon>Clostridia</taxon>
        <taxon>Lachnospirales</taxon>
        <taxon>Lachnospiraceae</taxon>
        <taxon>Lachnospiraceae incertae sedis</taxon>
        <taxon>Candidatus Scybalocola (ex Gilroy et al. 2021)</taxon>
    </lineage>
</organism>
<reference evidence="5" key="2">
    <citation type="journal article" date="2021" name="PeerJ">
        <title>Extensive microbial diversity within the chicken gut microbiome revealed by metagenomics and culture.</title>
        <authorList>
            <person name="Gilroy R."/>
            <person name="Ravi A."/>
            <person name="Getino M."/>
            <person name="Pursley I."/>
            <person name="Horton D.L."/>
            <person name="Alikhan N.F."/>
            <person name="Baker D."/>
            <person name="Gharbi K."/>
            <person name="Hall N."/>
            <person name="Watson M."/>
            <person name="Adriaenssens E.M."/>
            <person name="Foster-Nyarko E."/>
            <person name="Jarju S."/>
            <person name="Secka A."/>
            <person name="Antonio M."/>
            <person name="Oren A."/>
            <person name="Chaudhuri R.R."/>
            <person name="La Ragione R."/>
            <person name="Hildebrand F."/>
            <person name="Pallen M.J."/>
        </authorList>
    </citation>
    <scope>NUCLEOTIDE SEQUENCE</scope>
    <source>
        <strain evidence="5">CHK178-757</strain>
    </source>
</reference>
<accession>A0A9D1F310</accession>
<dbReference type="EMBL" id="DVIT01000011">
    <property type="protein sequence ID" value="HIS46390.1"/>
    <property type="molecule type" value="Genomic_DNA"/>
</dbReference>
<evidence type="ECO:0000256" key="3">
    <source>
        <dbReference type="ARBA" id="ARBA00023163"/>
    </source>
</evidence>
<evidence type="ECO:0000256" key="1">
    <source>
        <dbReference type="ARBA" id="ARBA00023015"/>
    </source>
</evidence>
<dbReference type="SUPFAM" id="SSF51215">
    <property type="entry name" value="Regulatory protein AraC"/>
    <property type="match status" value="1"/>
</dbReference>
<dbReference type="PROSITE" id="PS01124">
    <property type="entry name" value="HTH_ARAC_FAMILY_2"/>
    <property type="match status" value="1"/>
</dbReference>
<dbReference type="InterPro" id="IPR003313">
    <property type="entry name" value="AraC-bd"/>
</dbReference>
<dbReference type="InterPro" id="IPR018060">
    <property type="entry name" value="HTH_AraC"/>
</dbReference>
<keyword evidence="1" id="KW-0805">Transcription regulation</keyword>
<dbReference type="PANTHER" id="PTHR43280">
    <property type="entry name" value="ARAC-FAMILY TRANSCRIPTIONAL REGULATOR"/>
    <property type="match status" value="1"/>
</dbReference>
<dbReference type="Pfam" id="PF12833">
    <property type="entry name" value="HTH_18"/>
    <property type="match status" value="1"/>
</dbReference>
<dbReference type="AlphaFoldDB" id="A0A9D1F310"/>
<dbReference type="Pfam" id="PF02311">
    <property type="entry name" value="AraC_binding"/>
    <property type="match status" value="1"/>
</dbReference>
<reference evidence="5" key="1">
    <citation type="submission" date="2020-10" db="EMBL/GenBank/DDBJ databases">
        <authorList>
            <person name="Gilroy R."/>
        </authorList>
    </citation>
    <scope>NUCLEOTIDE SEQUENCE</scope>
    <source>
        <strain evidence="5">CHK178-757</strain>
    </source>
</reference>
<feature type="domain" description="HTH araC/xylS-type" evidence="4">
    <location>
        <begin position="266"/>
        <end position="363"/>
    </location>
</feature>
<proteinExistence type="predicted"/>
<dbReference type="Gene3D" id="1.10.10.60">
    <property type="entry name" value="Homeodomain-like"/>
    <property type="match status" value="2"/>
</dbReference>
<keyword evidence="2" id="KW-0238">DNA-binding</keyword>
<protein>
    <submittedName>
        <fullName evidence="5">AraC family transcriptional regulator</fullName>
    </submittedName>
</protein>
<evidence type="ECO:0000313" key="5">
    <source>
        <dbReference type="EMBL" id="HIS46390.1"/>
    </source>
</evidence>
<evidence type="ECO:0000313" key="6">
    <source>
        <dbReference type="Proteomes" id="UP000823927"/>
    </source>
</evidence>
<dbReference type="InterPro" id="IPR020449">
    <property type="entry name" value="Tscrpt_reg_AraC-type_HTH"/>
</dbReference>
<dbReference type="InterPro" id="IPR037923">
    <property type="entry name" value="HTH-like"/>
</dbReference>